<comment type="similarity">
    <text evidence="1">Belongs to the YciI family.</text>
</comment>
<comment type="caution">
    <text evidence="3">The sequence shown here is derived from an EMBL/GenBank/DDBJ whole genome shotgun (WGS) entry which is preliminary data.</text>
</comment>
<dbReference type="PANTHER" id="PTHR35174:SF1">
    <property type="entry name" value="BLL0086 PROTEIN"/>
    <property type="match status" value="1"/>
</dbReference>
<protein>
    <submittedName>
        <fullName evidence="3">Transcription initiation protein</fullName>
    </submittedName>
</protein>
<dbReference type="SUPFAM" id="SSF54909">
    <property type="entry name" value="Dimeric alpha+beta barrel"/>
    <property type="match status" value="1"/>
</dbReference>
<keyword evidence="4" id="KW-1185">Reference proteome</keyword>
<dbReference type="PANTHER" id="PTHR35174">
    <property type="entry name" value="BLL7171 PROTEIN-RELATED"/>
    <property type="match status" value="1"/>
</dbReference>
<sequence length="115" mass="12647">MNEFMMIFRTEDADNKAPTPEEMQEVMQIWQDWIGGIAAQGKFVATNALGTQGKTVTSDGVITDGPYAELKEIVGGYIIVKANDLDEAFKLSEGCPILSLPTGRVEVRDVMVFDM</sequence>
<dbReference type="Pfam" id="PF03795">
    <property type="entry name" value="YCII"/>
    <property type="match status" value="1"/>
</dbReference>
<dbReference type="InterPro" id="IPR011008">
    <property type="entry name" value="Dimeric_a/b-barrel"/>
</dbReference>
<reference evidence="3 4" key="1">
    <citation type="submission" date="2018-10" db="EMBL/GenBank/DDBJ databases">
        <title>Ulvibacterium marinum gen. nov., sp. nov., a novel marine bacterium of the family Flavobacteriaceae, isolated from a culture of the green alga Ulva prolifera.</title>
        <authorList>
            <person name="Zhang Z."/>
        </authorList>
    </citation>
    <scope>NUCLEOTIDE SEQUENCE [LARGE SCALE GENOMIC DNA]</scope>
    <source>
        <strain evidence="3 4">CCMM003</strain>
    </source>
</reference>
<dbReference type="OrthoDB" id="7782105at2"/>
<dbReference type="Gene3D" id="3.30.70.1060">
    <property type="entry name" value="Dimeric alpha+beta barrel"/>
    <property type="match status" value="1"/>
</dbReference>
<evidence type="ECO:0000259" key="2">
    <source>
        <dbReference type="Pfam" id="PF03795"/>
    </source>
</evidence>
<proteinExistence type="inferred from homology"/>
<dbReference type="Proteomes" id="UP000276603">
    <property type="component" value="Unassembled WGS sequence"/>
</dbReference>
<name>A0A3B0CCX9_9FLAO</name>
<dbReference type="RefSeq" id="WP_120711850.1">
    <property type="nucleotide sequence ID" value="NZ_CANMKH010000010.1"/>
</dbReference>
<dbReference type="InterPro" id="IPR005545">
    <property type="entry name" value="YCII"/>
</dbReference>
<feature type="domain" description="YCII-related" evidence="2">
    <location>
        <begin position="8"/>
        <end position="113"/>
    </location>
</feature>
<dbReference type="AlphaFoldDB" id="A0A3B0CCX9"/>
<gene>
    <name evidence="3" type="ORF">D7Z94_12420</name>
</gene>
<evidence type="ECO:0000256" key="1">
    <source>
        <dbReference type="ARBA" id="ARBA00007689"/>
    </source>
</evidence>
<dbReference type="EMBL" id="RBCJ01000002">
    <property type="protein sequence ID" value="RKN81697.1"/>
    <property type="molecule type" value="Genomic_DNA"/>
</dbReference>
<evidence type="ECO:0000313" key="3">
    <source>
        <dbReference type="EMBL" id="RKN81697.1"/>
    </source>
</evidence>
<organism evidence="3 4">
    <name type="scientific">Ulvibacterium marinum</name>
    <dbReference type="NCBI Taxonomy" id="2419782"/>
    <lineage>
        <taxon>Bacteria</taxon>
        <taxon>Pseudomonadati</taxon>
        <taxon>Bacteroidota</taxon>
        <taxon>Flavobacteriia</taxon>
        <taxon>Flavobacteriales</taxon>
        <taxon>Flavobacteriaceae</taxon>
        <taxon>Ulvibacterium</taxon>
    </lineage>
</organism>
<accession>A0A3B0CCX9</accession>
<evidence type="ECO:0000313" key="4">
    <source>
        <dbReference type="Proteomes" id="UP000276603"/>
    </source>
</evidence>